<dbReference type="Proteomes" id="UP000664534">
    <property type="component" value="Unassembled WGS sequence"/>
</dbReference>
<proteinExistence type="predicted"/>
<dbReference type="AlphaFoldDB" id="A0A8H3EPE8"/>
<evidence type="ECO:0000313" key="6">
    <source>
        <dbReference type="Proteomes" id="UP000664534"/>
    </source>
</evidence>
<reference evidence="5" key="1">
    <citation type="submission" date="2021-03" db="EMBL/GenBank/DDBJ databases">
        <authorList>
            <person name="Tagirdzhanova G."/>
        </authorList>
    </citation>
    <scope>NUCLEOTIDE SEQUENCE</scope>
</reference>
<dbReference type="Gene3D" id="3.40.47.10">
    <property type="match status" value="1"/>
</dbReference>
<dbReference type="InterPro" id="IPR014031">
    <property type="entry name" value="Ketoacyl_synth_C"/>
</dbReference>
<dbReference type="PANTHER" id="PTHR43775:SF37">
    <property type="entry name" value="SI:DKEY-61P9.11"/>
    <property type="match status" value="1"/>
</dbReference>
<dbReference type="GO" id="GO:0004312">
    <property type="term" value="F:fatty acid synthase activity"/>
    <property type="evidence" value="ECO:0007669"/>
    <property type="project" value="TreeGrafter"/>
</dbReference>
<comment type="caution">
    <text evidence="5">The sequence shown here is derived from an EMBL/GenBank/DDBJ whole genome shotgun (WGS) entry which is preliminary data.</text>
</comment>
<dbReference type="OrthoDB" id="4777779at2759"/>
<accession>A0A8H3EPE8</accession>
<protein>
    <submittedName>
        <fullName evidence="5">Polyketide synthase pks13</fullName>
    </submittedName>
</protein>
<evidence type="ECO:0000259" key="4">
    <source>
        <dbReference type="Pfam" id="PF02801"/>
    </source>
</evidence>
<keyword evidence="6" id="KW-1185">Reference proteome</keyword>
<evidence type="ECO:0000256" key="1">
    <source>
        <dbReference type="ARBA" id="ARBA00022450"/>
    </source>
</evidence>
<sequence length="194" mass="21149">MTSSPLSRADGGTPMLNIFASPAEPKRPRPLIVGAIKANIGHSEAAAGIVFLIKTILMLHCGTIPPQPNQPFSLNPYLVRILEPGIDVQLVNGQAWPKNGTNPDYVFVDDFDAAGGNMSVLIDEALSPMPSCRRRHGRMHDLTTSWSLLVALKRRRRRKTGSASICCSTQKRSWPAWPTRLPRGACITISETPA</sequence>
<dbReference type="EMBL" id="CAJPDT010000005">
    <property type="protein sequence ID" value="CAF9908954.1"/>
    <property type="molecule type" value="Genomic_DNA"/>
</dbReference>
<dbReference type="Pfam" id="PF02801">
    <property type="entry name" value="Ketoacyl-synt_C"/>
    <property type="match status" value="1"/>
</dbReference>
<dbReference type="InterPro" id="IPR016039">
    <property type="entry name" value="Thiolase-like"/>
</dbReference>
<feature type="domain" description="Beta-ketoacyl synthase C-terminal" evidence="4">
    <location>
        <begin position="28"/>
        <end position="69"/>
    </location>
</feature>
<dbReference type="PANTHER" id="PTHR43775">
    <property type="entry name" value="FATTY ACID SYNTHASE"/>
    <property type="match status" value="1"/>
</dbReference>
<evidence type="ECO:0000256" key="2">
    <source>
        <dbReference type="ARBA" id="ARBA00022553"/>
    </source>
</evidence>
<dbReference type="InterPro" id="IPR050091">
    <property type="entry name" value="PKS_NRPS_Biosynth_Enz"/>
</dbReference>
<organism evidence="5 6">
    <name type="scientific">Imshaugia aleurites</name>
    <dbReference type="NCBI Taxonomy" id="172621"/>
    <lineage>
        <taxon>Eukaryota</taxon>
        <taxon>Fungi</taxon>
        <taxon>Dikarya</taxon>
        <taxon>Ascomycota</taxon>
        <taxon>Pezizomycotina</taxon>
        <taxon>Lecanoromycetes</taxon>
        <taxon>OSLEUM clade</taxon>
        <taxon>Lecanoromycetidae</taxon>
        <taxon>Lecanorales</taxon>
        <taxon>Lecanorineae</taxon>
        <taxon>Parmeliaceae</taxon>
        <taxon>Imshaugia</taxon>
    </lineage>
</organism>
<keyword evidence="2" id="KW-0597">Phosphoprotein</keyword>
<name>A0A8H3EPE8_9LECA</name>
<dbReference type="GO" id="GO:0006633">
    <property type="term" value="P:fatty acid biosynthetic process"/>
    <property type="evidence" value="ECO:0007669"/>
    <property type="project" value="TreeGrafter"/>
</dbReference>
<dbReference type="SUPFAM" id="SSF53901">
    <property type="entry name" value="Thiolase-like"/>
    <property type="match status" value="1"/>
</dbReference>
<keyword evidence="1" id="KW-0596">Phosphopantetheine</keyword>
<evidence type="ECO:0000313" key="5">
    <source>
        <dbReference type="EMBL" id="CAF9908954.1"/>
    </source>
</evidence>
<evidence type="ECO:0000256" key="3">
    <source>
        <dbReference type="SAM" id="MobiDB-lite"/>
    </source>
</evidence>
<feature type="region of interest" description="Disordered" evidence="3">
    <location>
        <begin position="1"/>
        <end position="22"/>
    </location>
</feature>
<dbReference type="GO" id="GO:0044550">
    <property type="term" value="P:secondary metabolite biosynthetic process"/>
    <property type="evidence" value="ECO:0007669"/>
    <property type="project" value="TreeGrafter"/>
</dbReference>
<gene>
    <name evidence="5" type="primary">PKS13_1</name>
    <name evidence="5" type="ORF">IMSHALPRED_007546</name>
</gene>